<keyword evidence="3" id="KW-1185">Reference proteome</keyword>
<evidence type="ECO:0000256" key="1">
    <source>
        <dbReference type="SAM" id="MobiDB-lite"/>
    </source>
</evidence>
<reference evidence="2 3" key="1">
    <citation type="journal article" date="2019" name="Sci. Rep.">
        <title>Orb-weaving spider Araneus ventricosus genome elucidates the spidroin gene catalogue.</title>
        <authorList>
            <person name="Kono N."/>
            <person name="Nakamura H."/>
            <person name="Ohtoshi R."/>
            <person name="Moran D.A.P."/>
            <person name="Shinohara A."/>
            <person name="Yoshida Y."/>
            <person name="Fujiwara M."/>
            <person name="Mori M."/>
            <person name="Tomita M."/>
            <person name="Arakawa K."/>
        </authorList>
    </citation>
    <scope>NUCLEOTIDE SEQUENCE [LARGE SCALE GENOMIC DNA]</scope>
</reference>
<feature type="region of interest" description="Disordered" evidence="1">
    <location>
        <begin position="66"/>
        <end position="94"/>
    </location>
</feature>
<feature type="compositionally biased region" description="Polar residues" evidence="1">
    <location>
        <begin position="1"/>
        <end position="25"/>
    </location>
</feature>
<sequence>MRAQSTRSSLKLILPTNNSQSPSDQSKGKQFPFASLGNLSPPAKDFAALPFHSGMTSFSFCSRLSSGGRGGGQIEMEDDKPSSWEGGLLSQASR</sequence>
<evidence type="ECO:0000313" key="3">
    <source>
        <dbReference type="Proteomes" id="UP000499080"/>
    </source>
</evidence>
<dbReference type="EMBL" id="BGPR01024667">
    <property type="protein sequence ID" value="GBN92916.1"/>
    <property type="molecule type" value="Genomic_DNA"/>
</dbReference>
<name>A0A4Y2T098_ARAVE</name>
<gene>
    <name evidence="2" type="ORF">AVEN_200619_1</name>
</gene>
<evidence type="ECO:0000313" key="2">
    <source>
        <dbReference type="EMBL" id="GBN92916.1"/>
    </source>
</evidence>
<feature type="region of interest" description="Disordered" evidence="1">
    <location>
        <begin position="1"/>
        <end position="36"/>
    </location>
</feature>
<comment type="caution">
    <text evidence="2">The sequence shown here is derived from an EMBL/GenBank/DDBJ whole genome shotgun (WGS) entry which is preliminary data.</text>
</comment>
<proteinExistence type="predicted"/>
<dbReference type="AlphaFoldDB" id="A0A4Y2T098"/>
<protein>
    <submittedName>
        <fullName evidence="2">Uncharacterized protein</fullName>
    </submittedName>
</protein>
<dbReference type="Proteomes" id="UP000499080">
    <property type="component" value="Unassembled WGS sequence"/>
</dbReference>
<accession>A0A4Y2T098</accession>
<organism evidence="2 3">
    <name type="scientific">Araneus ventricosus</name>
    <name type="common">Orbweaver spider</name>
    <name type="synonym">Epeira ventricosa</name>
    <dbReference type="NCBI Taxonomy" id="182803"/>
    <lineage>
        <taxon>Eukaryota</taxon>
        <taxon>Metazoa</taxon>
        <taxon>Ecdysozoa</taxon>
        <taxon>Arthropoda</taxon>
        <taxon>Chelicerata</taxon>
        <taxon>Arachnida</taxon>
        <taxon>Araneae</taxon>
        <taxon>Araneomorphae</taxon>
        <taxon>Entelegynae</taxon>
        <taxon>Araneoidea</taxon>
        <taxon>Araneidae</taxon>
        <taxon>Araneus</taxon>
    </lineage>
</organism>